<comment type="caution">
    <text evidence="2">The sequence shown here is derived from an EMBL/GenBank/DDBJ whole genome shotgun (WGS) entry which is preliminary data.</text>
</comment>
<proteinExistence type="predicted"/>
<gene>
    <name evidence="2" type="primary">Acey_s0002.g554</name>
    <name evidence="2" type="synonym">Acey-F57A8.1</name>
    <name evidence="2" type="ORF">Y032_0002g554</name>
</gene>
<feature type="compositionally biased region" description="Low complexity" evidence="1">
    <location>
        <begin position="73"/>
        <end position="87"/>
    </location>
</feature>
<evidence type="ECO:0000256" key="1">
    <source>
        <dbReference type="SAM" id="MobiDB-lite"/>
    </source>
</evidence>
<reference evidence="3" key="1">
    <citation type="journal article" date="2015" name="Nat. Genet.">
        <title>The genome and transcriptome of the zoonotic hookworm Ancylostoma ceylanicum identify infection-specific gene families.</title>
        <authorList>
            <person name="Schwarz E.M."/>
            <person name="Hu Y."/>
            <person name="Antoshechkin I."/>
            <person name="Miller M.M."/>
            <person name="Sternberg P.W."/>
            <person name="Aroian R.V."/>
        </authorList>
    </citation>
    <scope>NUCLEOTIDE SEQUENCE</scope>
    <source>
        <strain evidence="3">HY135</strain>
    </source>
</reference>
<dbReference type="OrthoDB" id="5831201at2759"/>
<evidence type="ECO:0000313" key="3">
    <source>
        <dbReference type="Proteomes" id="UP000024635"/>
    </source>
</evidence>
<feature type="region of interest" description="Disordered" evidence="1">
    <location>
        <begin position="73"/>
        <end position="93"/>
    </location>
</feature>
<dbReference type="Proteomes" id="UP000024635">
    <property type="component" value="Unassembled WGS sequence"/>
</dbReference>
<name>A0A016W052_9BILA</name>
<organism evidence="2 3">
    <name type="scientific">Ancylostoma ceylanicum</name>
    <dbReference type="NCBI Taxonomy" id="53326"/>
    <lineage>
        <taxon>Eukaryota</taxon>
        <taxon>Metazoa</taxon>
        <taxon>Ecdysozoa</taxon>
        <taxon>Nematoda</taxon>
        <taxon>Chromadorea</taxon>
        <taxon>Rhabditida</taxon>
        <taxon>Rhabditina</taxon>
        <taxon>Rhabditomorpha</taxon>
        <taxon>Strongyloidea</taxon>
        <taxon>Ancylostomatidae</taxon>
        <taxon>Ancylostomatinae</taxon>
        <taxon>Ancylostoma</taxon>
    </lineage>
</organism>
<dbReference type="AlphaFoldDB" id="A0A016W052"/>
<accession>A0A016W052</accession>
<keyword evidence="3" id="KW-1185">Reference proteome</keyword>
<protein>
    <submittedName>
        <fullName evidence="2">Uncharacterized protein</fullName>
    </submittedName>
</protein>
<dbReference type="EMBL" id="JARK01001338">
    <property type="protein sequence ID" value="EYC33015.1"/>
    <property type="molecule type" value="Genomic_DNA"/>
</dbReference>
<evidence type="ECO:0000313" key="2">
    <source>
        <dbReference type="EMBL" id="EYC33015.1"/>
    </source>
</evidence>
<sequence>MRGGAFNNVKFSKEQCEFPFINVCGTAEKRRYSMTEKSDTGPIASRLRSNNAARRAPVRLLINKPYSSGVGNAVTVESTSSSSTNEAPCPAPKRNRCNSWRPCLDLEKMIKNRISSESPRSIANKKD</sequence>